<dbReference type="Pfam" id="PF10539">
    <property type="entry name" value="Dev_Cell_Death"/>
    <property type="match status" value="1"/>
</dbReference>
<feature type="compositionally biased region" description="Basic and acidic residues" evidence="1">
    <location>
        <begin position="366"/>
        <end position="377"/>
    </location>
</feature>
<dbReference type="KEGG" id="ehx:EMIHUDRAFT_247754"/>
<dbReference type="RefSeq" id="XP_005780884.1">
    <property type="nucleotide sequence ID" value="XM_005780827.1"/>
</dbReference>
<dbReference type="PROSITE" id="PS51222">
    <property type="entry name" value="DCD"/>
    <property type="match status" value="1"/>
</dbReference>
<dbReference type="PaxDb" id="2903-EOD11738"/>
<dbReference type="GeneID" id="17257891"/>
<name>A0A0D3IKF3_EMIH1</name>
<dbReference type="EnsemblProtists" id="EOD11738">
    <property type="protein sequence ID" value="EOD11738"/>
    <property type="gene ID" value="EMIHUDRAFT_247754"/>
</dbReference>
<dbReference type="HOGENOM" id="CLU_734530_0_0_1"/>
<feature type="domain" description="DCD" evidence="2">
    <location>
        <begin position="13"/>
        <end position="146"/>
    </location>
</feature>
<dbReference type="AlphaFoldDB" id="A0A0D3IKF3"/>
<proteinExistence type="predicted"/>
<dbReference type="InterPro" id="IPR013989">
    <property type="entry name" value="Dev_and_cell_death_domain"/>
</dbReference>
<protein>
    <recommendedName>
        <fullName evidence="2">DCD domain-containing protein</fullName>
    </recommendedName>
</protein>
<dbReference type="PANTHER" id="PTHR46444">
    <property type="entry name" value="DCD (DEVELOPMENT AND CELL DEATH) DOMAIN PROTEIN-RELATED"/>
    <property type="match status" value="1"/>
</dbReference>
<dbReference type="RefSeq" id="XP_005764167.1">
    <property type="nucleotide sequence ID" value="XM_005764110.1"/>
</dbReference>
<dbReference type="SMART" id="SM00767">
    <property type="entry name" value="DCD"/>
    <property type="match status" value="1"/>
</dbReference>
<feature type="region of interest" description="Disordered" evidence="1">
    <location>
        <begin position="353"/>
        <end position="377"/>
    </location>
</feature>
<accession>A0A0D3IKF3</accession>
<keyword evidence="4" id="KW-1185">Reference proteome</keyword>
<organism evidence="3 4">
    <name type="scientific">Emiliania huxleyi (strain CCMP1516)</name>
    <dbReference type="NCBI Taxonomy" id="280463"/>
    <lineage>
        <taxon>Eukaryota</taxon>
        <taxon>Haptista</taxon>
        <taxon>Haptophyta</taxon>
        <taxon>Prymnesiophyceae</taxon>
        <taxon>Isochrysidales</taxon>
        <taxon>Noelaerhabdaceae</taxon>
        <taxon>Emiliania</taxon>
    </lineage>
</organism>
<evidence type="ECO:0000256" key="1">
    <source>
        <dbReference type="SAM" id="MobiDB-lite"/>
    </source>
</evidence>
<sequence>MWPTSAYQGGLVANAAHAVYLCDPRTEDECLARSLLGLPASQAQVVRGIVPEQSLLFLFNVRSRLLFGVFRATSWPEHNIEPLAWGHETGVSRYPLQVRVRLLTPYVLQLPESTFREVLDYHGTFNRFDLQLDHQQASSLVSLFHHFGVPRQPSAGGCASEQPAGSCGVDVARARSSRLRAVRNGVIFICDSECLARCLLGLPKTQLMGVFQPTCPAGMDLVRFRPLQTHAWSGQVLSLPESSVSDVLRYRSASTRFDLLLRGQQLERLLAVFAHAGMPVGTAPGLQPQQLVPTGSDAYLEPALPFGQPHAPPTEQRCAPSSLLTPTQLLGPGHGPSPAEQTMLRVSTALEALGLHNPPPGTRAQAEPHDAPSRRPL</sequence>
<feature type="region of interest" description="Disordered" evidence="1">
    <location>
        <begin position="309"/>
        <end position="340"/>
    </location>
</feature>
<evidence type="ECO:0000313" key="4">
    <source>
        <dbReference type="Proteomes" id="UP000013827"/>
    </source>
</evidence>
<dbReference type="PANTHER" id="PTHR46444:SF19">
    <property type="entry name" value="OS02G0745600 PROTEIN"/>
    <property type="match status" value="1"/>
</dbReference>
<dbReference type="EnsemblProtists" id="EOD28455">
    <property type="protein sequence ID" value="EOD28455"/>
    <property type="gene ID" value="EMIHUDRAFT_204334"/>
</dbReference>
<evidence type="ECO:0000313" key="3">
    <source>
        <dbReference type="EnsemblProtists" id="EOD11738"/>
    </source>
</evidence>
<dbReference type="Proteomes" id="UP000013827">
    <property type="component" value="Unassembled WGS sequence"/>
</dbReference>
<evidence type="ECO:0000259" key="2">
    <source>
        <dbReference type="PROSITE" id="PS51222"/>
    </source>
</evidence>
<dbReference type="GeneID" id="17274001"/>
<dbReference type="STRING" id="2903.R1BNX4"/>
<reference evidence="3" key="2">
    <citation type="submission" date="2024-10" db="UniProtKB">
        <authorList>
            <consortium name="EnsemblProtists"/>
        </authorList>
    </citation>
    <scope>IDENTIFICATION</scope>
</reference>
<dbReference type="KEGG" id="ehx:EMIHUDRAFT_204334"/>
<reference evidence="4" key="1">
    <citation type="journal article" date="2013" name="Nature">
        <title>Pan genome of the phytoplankton Emiliania underpins its global distribution.</title>
        <authorList>
            <person name="Read B.A."/>
            <person name="Kegel J."/>
            <person name="Klute M.J."/>
            <person name="Kuo A."/>
            <person name="Lefebvre S.C."/>
            <person name="Maumus F."/>
            <person name="Mayer C."/>
            <person name="Miller J."/>
            <person name="Monier A."/>
            <person name="Salamov A."/>
            <person name="Young J."/>
            <person name="Aguilar M."/>
            <person name="Claverie J.M."/>
            <person name="Frickenhaus S."/>
            <person name="Gonzalez K."/>
            <person name="Herman E.K."/>
            <person name="Lin Y.C."/>
            <person name="Napier J."/>
            <person name="Ogata H."/>
            <person name="Sarno A.F."/>
            <person name="Shmutz J."/>
            <person name="Schroeder D."/>
            <person name="de Vargas C."/>
            <person name="Verret F."/>
            <person name="von Dassow P."/>
            <person name="Valentin K."/>
            <person name="Van de Peer Y."/>
            <person name="Wheeler G."/>
            <person name="Dacks J.B."/>
            <person name="Delwiche C.F."/>
            <person name="Dyhrman S.T."/>
            <person name="Glockner G."/>
            <person name="John U."/>
            <person name="Richards T."/>
            <person name="Worden A.Z."/>
            <person name="Zhang X."/>
            <person name="Grigoriev I.V."/>
            <person name="Allen A.E."/>
            <person name="Bidle K."/>
            <person name="Borodovsky M."/>
            <person name="Bowler C."/>
            <person name="Brownlee C."/>
            <person name="Cock J.M."/>
            <person name="Elias M."/>
            <person name="Gladyshev V.N."/>
            <person name="Groth M."/>
            <person name="Guda C."/>
            <person name="Hadaegh A."/>
            <person name="Iglesias-Rodriguez M.D."/>
            <person name="Jenkins J."/>
            <person name="Jones B.M."/>
            <person name="Lawson T."/>
            <person name="Leese F."/>
            <person name="Lindquist E."/>
            <person name="Lobanov A."/>
            <person name="Lomsadze A."/>
            <person name="Malik S.B."/>
            <person name="Marsh M.E."/>
            <person name="Mackinder L."/>
            <person name="Mock T."/>
            <person name="Mueller-Roeber B."/>
            <person name="Pagarete A."/>
            <person name="Parker M."/>
            <person name="Probert I."/>
            <person name="Quesneville H."/>
            <person name="Raines C."/>
            <person name="Rensing S.A."/>
            <person name="Riano-Pachon D.M."/>
            <person name="Richier S."/>
            <person name="Rokitta S."/>
            <person name="Shiraiwa Y."/>
            <person name="Soanes D.M."/>
            <person name="van der Giezen M."/>
            <person name="Wahlund T.M."/>
            <person name="Williams B."/>
            <person name="Wilson W."/>
            <person name="Wolfe G."/>
            <person name="Wurch L.L."/>
        </authorList>
    </citation>
    <scope>NUCLEOTIDE SEQUENCE</scope>
</reference>